<gene>
    <name evidence="3" type="ORF">MEDL_59006</name>
</gene>
<evidence type="ECO:0000313" key="4">
    <source>
        <dbReference type="Proteomes" id="UP000683360"/>
    </source>
</evidence>
<feature type="compositionally biased region" description="Polar residues" evidence="2">
    <location>
        <begin position="138"/>
        <end position="157"/>
    </location>
</feature>
<dbReference type="PANTHER" id="PTHR48421:SF1">
    <property type="entry name" value="MYCBP-ASSOCIATED PROTEIN"/>
    <property type="match status" value="1"/>
</dbReference>
<keyword evidence="1" id="KW-0175">Coiled coil</keyword>
<evidence type="ECO:0000313" key="3">
    <source>
        <dbReference type="EMBL" id="CAG2247078.1"/>
    </source>
</evidence>
<sequence length="998" mass="112242">MAGIGRATSLLKKAFVTNSGGGESSKRNNGSSDDSGKKSKWGDTNKKLAVSALVGLVSNPVSSGRKHNSAPPSASSRRGGDRKQSMVSITGTNGTRQELKPRRPSKDHGNPRERRMSVLSQTGHKLKRGKNQGGTPEKSATPSQDATDENQSPTRNVLWNEEIEKLQIKEEDLKNIVDTSPPKEKERSPKTAKVIVKKMKPESELNKPKPKIVTVARPAPPDAPIKVPDYSGFAGPRYSQDGSVLPHSLLGTFSEFKKIALEKGDLLDVTVPGGELERETSVPTLKYEKKKRVHQPPSHANENKALHNWQMKMIERKKQQGYISKLLQKNPEDLAMNAADNYRKIQEERYILDRTIPLTDYGKGYRVGSEFWKQQERFGDDDTGIHMTLTQNEKGYPQPVTHVGIPKSIRDEKGWHWAPTHTAPVHYPWHKAPYLDKRKKELGKYIKELDPHKPEFDALEIIGTNQPQIKRPESEVDFVQEDRMSLDDLDDQDIDGEKEPGDQTNQNVFGPSLNFAGQPARWIGDGYSYQGQVGIEGRVTFETYSGDRVTSYLYIVNDGTTAVYYDWKKLPKDNPFDLVHQQVQRFYFNNSSGVILPGETMKFPFVFKSPNAGVFTEQWKFETRPVLCGGASLIVTLRGIALQEDKFQKEREQLERDLQQKQAEQIVRNILHNIINGIKIQDRPPSPVDAYITEEEIFSRNNPKLFYTHDAVQALKQLYAEINPEEKEDRIWDLSVEDLKDELMAMDDDDERKEDFLHQMNTHVSKMSYSQSNPIKKDLYKAGYELLLETVDNIVSESIAIRQVMGLPERESLDQVEDITEGYSRETSSVHLDSDRKRLKERRGSERRMTVAATTIGTLKKSLPPIPDSPPKGSKSKGNKTPSLDKKVSPAKDAKPAKGKDAGKADPKGKTTPGPPAKKGPSRGSATPGAAQPESQNRTQTPTSAPQSPIPDSDPVLYRKYKEKLQAKAYYIVGDMFDKMENVFECILDSEDRPPLKL</sequence>
<dbReference type="Proteomes" id="UP000683360">
    <property type="component" value="Unassembled WGS sequence"/>
</dbReference>
<feature type="region of interest" description="Disordered" evidence="2">
    <location>
        <begin position="57"/>
        <end position="160"/>
    </location>
</feature>
<feature type="coiled-coil region" evidence="1">
    <location>
        <begin position="637"/>
        <end position="664"/>
    </location>
</feature>
<proteinExistence type="predicted"/>
<organism evidence="3 4">
    <name type="scientific">Mytilus edulis</name>
    <name type="common">Blue mussel</name>
    <dbReference type="NCBI Taxonomy" id="6550"/>
    <lineage>
        <taxon>Eukaryota</taxon>
        <taxon>Metazoa</taxon>
        <taxon>Spiralia</taxon>
        <taxon>Lophotrochozoa</taxon>
        <taxon>Mollusca</taxon>
        <taxon>Bivalvia</taxon>
        <taxon>Autobranchia</taxon>
        <taxon>Pteriomorphia</taxon>
        <taxon>Mytilida</taxon>
        <taxon>Mytiloidea</taxon>
        <taxon>Mytilidae</taxon>
        <taxon>Mytilinae</taxon>
        <taxon>Mytilus</taxon>
    </lineage>
</organism>
<keyword evidence="4" id="KW-1185">Reference proteome</keyword>
<dbReference type="EMBL" id="CAJPWZ010002890">
    <property type="protein sequence ID" value="CAG2247078.1"/>
    <property type="molecule type" value="Genomic_DNA"/>
</dbReference>
<dbReference type="Pfam" id="PF14646">
    <property type="entry name" value="MYCBPAP"/>
    <property type="match status" value="1"/>
</dbReference>
<reference evidence="3" key="1">
    <citation type="submission" date="2021-03" db="EMBL/GenBank/DDBJ databases">
        <authorList>
            <person name="Bekaert M."/>
        </authorList>
    </citation>
    <scope>NUCLEOTIDE SEQUENCE</scope>
</reference>
<dbReference type="InterPro" id="IPR032707">
    <property type="entry name" value="MYCBPAP"/>
</dbReference>
<dbReference type="AlphaFoldDB" id="A0A8S3UXJ0"/>
<dbReference type="InterPro" id="IPR013783">
    <property type="entry name" value="Ig-like_fold"/>
</dbReference>
<feature type="compositionally biased region" description="Polar residues" evidence="2">
    <location>
        <begin position="85"/>
        <end position="96"/>
    </location>
</feature>
<evidence type="ECO:0000256" key="1">
    <source>
        <dbReference type="SAM" id="Coils"/>
    </source>
</evidence>
<feature type="region of interest" description="Disordered" evidence="2">
    <location>
        <begin position="820"/>
        <end position="957"/>
    </location>
</feature>
<feature type="compositionally biased region" description="Basic and acidic residues" evidence="2">
    <location>
        <begin position="883"/>
        <end position="909"/>
    </location>
</feature>
<evidence type="ECO:0008006" key="5">
    <source>
        <dbReference type="Google" id="ProtNLM"/>
    </source>
</evidence>
<feature type="region of interest" description="Disordered" evidence="2">
    <location>
        <begin position="489"/>
        <end position="510"/>
    </location>
</feature>
<feature type="region of interest" description="Disordered" evidence="2">
    <location>
        <begin position="173"/>
        <end position="220"/>
    </location>
</feature>
<feature type="compositionally biased region" description="Basic and acidic residues" evidence="2">
    <location>
        <begin position="832"/>
        <end position="849"/>
    </location>
</feature>
<feature type="region of interest" description="Disordered" evidence="2">
    <location>
        <begin position="1"/>
        <end position="45"/>
    </location>
</feature>
<dbReference type="OrthoDB" id="10263316at2759"/>
<accession>A0A8S3UXJ0</accession>
<dbReference type="PANTHER" id="PTHR48421">
    <property type="entry name" value="MYCBP-ASSOCIATED PROTEIN"/>
    <property type="match status" value="1"/>
</dbReference>
<dbReference type="Gene3D" id="2.60.40.10">
    <property type="entry name" value="Immunoglobulins"/>
    <property type="match status" value="1"/>
</dbReference>
<name>A0A8S3UXJ0_MYTED</name>
<feature type="compositionally biased region" description="Basic and acidic residues" evidence="2">
    <location>
        <begin position="97"/>
        <end position="116"/>
    </location>
</feature>
<feature type="compositionally biased region" description="Basic and acidic residues" evidence="2">
    <location>
        <begin position="34"/>
        <end position="45"/>
    </location>
</feature>
<feature type="compositionally biased region" description="Polar residues" evidence="2">
    <location>
        <begin position="933"/>
        <end position="947"/>
    </location>
</feature>
<protein>
    <recommendedName>
        <fullName evidence="5">MYCBP-associated protein</fullName>
    </recommendedName>
</protein>
<feature type="compositionally biased region" description="Basic and acidic residues" evidence="2">
    <location>
        <begin position="173"/>
        <end position="189"/>
    </location>
</feature>
<comment type="caution">
    <text evidence="3">The sequence shown here is derived from an EMBL/GenBank/DDBJ whole genome shotgun (WGS) entry which is preliminary data.</text>
</comment>
<evidence type="ECO:0000256" key="2">
    <source>
        <dbReference type="SAM" id="MobiDB-lite"/>
    </source>
</evidence>